<evidence type="ECO:0000313" key="2">
    <source>
        <dbReference type="EMBL" id="EMT67371.1"/>
    </source>
</evidence>
<dbReference type="HOGENOM" id="CLU_1012080_0_0_1"/>
<dbReference type="InterPro" id="IPR051678">
    <property type="entry name" value="AGP_Transferase"/>
</dbReference>
<dbReference type="PANTHER" id="PTHR21310">
    <property type="entry name" value="AMINOGLYCOSIDE PHOSPHOTRANSFERASE-RELATED-RELATED"/>
    <property type="match status" value="1"/>
</dbReference>
<name>N1RP52_FUSC4</name>
<reference evidence="3" key="2">
    <citation type="journal article" date="2014" name="PLoS ONE">
        <title>Genome and Transcriptome Analysis of the Fungal Pathogen Fusarium oxysporum f. sp. cubense Causing Banana Vascular Wilt Disease.</title>
        <authorList>
            <person name="Guo L."/>
            <person name="Han L."/>
            <person name="Yang L."/>
            <person name="Zeng H."/>
            <person name="Fan D."/>
            <person name="Zhu Y."/>
            <person name="Feng Y."/>
            <person name="Wang G."/>
            <person name="Peng C."/>
            <person name="Jiang X."/>
            <person name="Zhou D."/>
            <person name="Ni P."/>
            <person name="Liang C."/>
            <person name="Liu L."/>
            <person name="Wang J."/>
            <person name="Mao C."/>
            <person name="Fang X."/>
            <person name="Peng M."/>
            <person name="Huang J."/>
        </authorList>
    </citation>
    <scope>NUCLEOTIDE SEQUENCE [LARGE SCALE GENOMIC DNA]</scope>
    <source>
        <strain evidence="3">race 4</strain>
    </source>
</reference>
<dbReference type="InterPro" id="IPR002575">
    <property type="entry name" value="Aminoglycoside_PTrfase"/>
</dbReference>
<sequence length="295" mass="33154">MLSSTQPHALAVISGTHPRAPSSDKINAINKRYGGICCVTGKQGSLWDPVIVAPILPVPSAWPKREVTSFGPQYFDWWRFFIHRAETYSSYQTHWLIRKSVHKALQRGIVRLIRLPSSIVEFGAKHVLIGDEQLIDPSTIHITAYELLQKLGSRLYGNDGNAQVQRLPFGLYLKYDSNLDTLRNEYNALRVLKQKTTIPAPRAFDVVSQNTGEEDFSYLLMSRVPGTALGTCWDALSDQDYANLSAQLKDCVSQMRDIPKPANHGICNTLGEACRDPRIRDWAPIRPFPDEASFS</sequence>
<dbReference type="STRING" id="1229665.N1RP52"/>
<accession>N1RP52</accession>
<dbReference type="EMBL" id="KB726570">
    <property type="protein sequence ID" value="EMT67371.1"/>
    <property type="molecule type" value="Genomic_DNA"/>
</dbReference>
<dbReference type="OrthoDB" id="3250044at2759"/>
<dbReference type="InterPro" id="IPR011009">
    <property type="entry name" value="Kinase-like_dom_sf"/>
</dbReference>
<dbReference type="PANTHER" id="PTHR21310:SF58">
    <property type="entry name" value="AMINOGLYCOSIDE PHOSPHOTRANSFERASE DOMAIN-CONTAINING PROTEIN"/>
    <property type="match status" value="1"/>
</dbReference>
<reference evidence="3" key="1">
    <citation type="submission" date="2012-09" db="EMBL/GenBank/DDBJ databases">
        <title>Genome sequencing and comparative transcriptomics of race 1 and race 4 of banana pathogen: Fusarium oxysporum f. sp. cubense.</title>
        <authorList>
            <person name="Fang X."/>
            <person name="Huang J."/>
        </authorList>
    </citation>
    <scope>NUCLEOTIDE SEQUENCE [LARGE SCALE GENOMIC DNA]</scope>
    <source>
        <strain evidence="3">race 4</strain>
    </source>
</reference>
<feature type="domain" description="Aminoglycoside phosphotransferase" evidence="1">
    <location>
        <begin position="179"/>
        <end position="263"/>
    </location>
</feature>
<organism evidence="2 3">
    <name type="scientific">Fusarium oxysporum f. sp. cubense (strain race 4)</name>
    <name type="common">Panama disease fungus</name>
    <dbReference type="NCBI Taxonomy" id="2502994"/>
    <lineage>
        <taxon>Eukaryota</taxon>
        <taxon>Fungi</taxon>
        <taxon>Dikarya</taxon>
        <taxon>Ascomycota</taxon>
        <taxon>Pezizomycotina</taxon>
        <taxon>Sordariomycetes</taxon>
        <taxon>Hypocreomycetidae</taxon>
        <taxon>Hypocreales</taxon>
        <taxon>Nectriaceae</taxon>
        <taxon>Fusarium</taxon>
        <taxon>Fusarium oxysporum species complex</taxon>
    </lineage>
</organism>
<dbReference type="Proteomes" id="UP000016929">
    <property type="component" value="Unassembled WGS sequence"/>
</dbReference>
<keyword evidence="3" id="KW-1185">Reference proteome</keyword>
<dbReference type="SUPFAM" id="SSF56112">
    <property type="entry name" value="Protein kinase-like (PK-like)"/>
    <property type="match status" value="1"/>
</dbReference>
<protein>
    <recommendedName>
        <fullName evidence="1">Aminoglycoside phosphotransferase domain-containing protein</fullName>
    </recommendedName>
</protein>
<evidence type="ECO:0000313" key="3">
    <source>
        <dbReference type="Proteomes" id="UP000016929"/>
    </source>
</evidence>
<dbReference type="Pfam" id="PF01636">
    <property type="entry name" value="APH"/>
    <property type="match status" value="1"/>
</dbReference>
<gene>
    <name evidence="2" type="ORF">FOC4_g10005460</name>
</gene>
<proteinExistence type="predicted"/>
<evidence type="ECO:0000259" key="1">
    <source>
        <dbReference type="Pfam" id="PF01636"/>
    </source>
</evidence>
<dbReference type="AlphaFoldDB" id="N1RP52"/>